<comment type="caution">
    <text evidence="3">The sequence shown here is derived from an EMBL/GenBank/DDBJ whole genome shotgun (WGS) entry which is preliminary data.</text>
</comment>
<proteinExistence type="predicted"/>
<dbReference type="PROSITE" id="PS50097">
    <property type="entry name" value="BTB"/>
    <property type="match status" value="1"/>
</dbReference>
<keyword evidence="4" id="KW-1185">Reference proteome</keyword>
<feature type="chain" id="PRO_5040438809" description="BTB domain-containing protein" evidence="1">
    <location>
        <begin position="18"/>
        <end position="310"/>
    </location>
</feature>
<sequence length="310" mass="34616">MFPLLLSVLSGVRELSASASLAETQKPEVPFELPNIPGVSSGDLAASLCPVAVAFIVATIRYYNEKQVQQRTSDPQVHPSPLVTFGDVDIVSHSKCGDIGAVLERRRSERFYISDNSIVTFKVEGVLYRVHRHYFCSEPSVFADLFAVCHPQPVEVDGKEELEGTTDESAIEVAGVTSTEFDALLRFFYSSHDLEDANLEYWINLLSASTRLQFTRVRTRAIRRIDSEFKSMCPVEKFAIGAMLNIEEWMFSSFAKICRRAKPLSDAEAQRLDIVTVARVARVREAIHNSSAPTSLTPDMMKKAFEGTLR</sequence>
<feature type="signal peptide" evidence="1">
    <location>
        <begin position="1"/>
        <end position="17"/>
    </location>
</feature>
<dbReference type="SMART" id="SM00225">
    <property type="entry name" value="BTB"/>
    <property type="match status" value="1"/>
</dbReference>
<evidence type="ECO:0000256" key="1">
    <source>
        <dbReference type="SAM" id="SignalP"/>
    </source>
</evidence>
<name>A0A9P6H9D0_9AGAM</name>
<dbReference type="AlphaFoldDB" id="A0A9P6H9D0"/>
<keyword evidence="1" id="KW-0732">Signal</keyword>
<protein>
    <recommendedName>
        <fullName evidence="2">BTB domain-containing protein</fullName>
    </recommendedName>
</protein>
<evidence type="ECO:0000313" key="4">
    <source>
        <dbReference type="Proteomes" id="UP000736335"/>
    </source>
</evidence>
<reference evidence="3" key="2">
    <citation type="submission" date="2020-11" db="EMBL/GenBank/DDBJ databases">
        <authorList>
            <consortium name="DOE Joint Genome Institute"/>
            <person name="Kuo A."/>
            <person name="Miyauchi S."/>
            <person name="Kiss E."/>
            <person name="Drula E."/>
            <person name="Kohler A."/>
            <person name="Sanchez-Garcia M."/>
            <person name="Andreopoulos B."/>
            <person name="Barry K.W."/>
            <person name="Bonito G."/>
            <person name="Buee M."/>
            <person name="Carver A."/>
            <person name="Chen C."/>
            <person name="Cichocki N."/>
            <person name="Clum A."/>
            <person name="Culley D."/>
            <person name="Crous P.W."/>
            <person name="Fauchery L."/>
            <person name="Girlanda M."/>
            <person name="Hayes R."/>
            <person name="Keri Z."/>
            <person name="Labutti K."/>
            <person name="Lipzen A."/>
            <person name="Lombard V."/>
            <person name="Magnuson J."/>
            <person name="Maillard F."/>
            <person name="Morin E."/>
            <person name="Murat C."/>
            <person name="Nolan M."/>
            <person name="Ohm R."/>
            <person name="Pangilinan J."/>
            <person name="Pereira M."/>
            <person name="Perotto S."/>
            <person name="Peter M."/>
            <person name="Riley R."/>
            <person name="Sitrit Y."/>
            <person name="Stielow B."/>
            <person name="Szollosi G."/>
            <person name="Zifcakova L."/>
            <person name="Stursova M."/>
            <person name="Spatafora J.W."/>
            <person name="Tedersoo L."/>
            <person name="Vaario L.-M."/>
            <person name="Yamada A."/>
            <person name="Yan M."/>
            <person name="Wang P."/>
            <person name="Xu J."/>
            <person name="Bruns T."/>
            <person name="Baldrian P."/>
            <person name="Vilgalys R."/>
            <person name="Henrissat B."/>
            <person name="Grigoriev I.V."/>
            <person name="Hibbett D."/>
            <person name="Nagy L.G."/>
            <person name="Martin F.M."/>
        </authorList>
    </citation>
    <scope>NUCLEOTIDE SEQUENCE</scope>
    <source>
        <strain evidence="3">UH-Tt-Lm1</strain>
    </source>
</reference>
<organism evidence="3 4">
    <name type="scientific">Thelephora terrestris</name>
    <dbReference type="NCBI Taxonomy" id="56493"/>
    <lineage>
        <taxon>Eukaryota</taxon>
        <taxon>Fungi</taxon>
        <taxon>Dikarya</taxon>
        <taxon>Basidiomycota</taxon>
        <taxon>Agaricomycotina</taxon>
        <taxon>Agaricomycetes</taxon>
        <taxon>Thelephorales</taxon>
        <taxon>Thelephoraceae</taxon>
        <taxon>Thelephora</taxon>
    </lineage>
</organism>
<evidence type="ECO:0000259" key="2">
    <source>
        <dbReference type="PROSITE" id="PS50097"/>
    </source>
</evidence>
<dbReference type="SUPFAM" id="SSF54695">
    <property type="entry name" value="POZ domain"/>
    <property type="match status" value="1"/>
</dbReference>
<feature type="domain" description="BTB" evidence="2">
    <location>
        <begin position="117"/>
        <end position="191"/>
    </location>
</feature>
<dbReference type="Gene3D" id="3.30.710.10">
    <property type="entry name" value="Potassium Channel Kv1.1, Chain A"/>
    <property type="match status" value="1"/>
</dbReference>
<dbReference type="EMBL" id="WIUZ02000014">
    <property type="protein sequence ID" value="KAF9781305.1"/>
    <property type="molecule type" value="Genomic_DNA"/>
</dbReference>
<dbReference type="OrthoDB" id="2367075at2759"/>
<evidence type="ECO:0000313" key="3">
    <source>
        <dbReference type="EMBL" id="KAF9781305.1"/>
    </source>
</evidence>
<dbReference type="CDD" id="cd18186">
    <property type="entry name" value="BTB_POZ_ZBTB_KLHL-like"/>
    <property type="match status" value="1"/>
</dbReference>
<gene>
    <name evidence="3" type="ORF">BJ322DRAFT_1080367</name>
</gene>
<accession>A0A9P6H9D0</accession>
<dbReference type="InterPro" id="IPR011333">
    <property type="entry name" value="SKP1/BTB/POZ_sf"/>
</dbReference>
<dbReference type="Pfam" id="PF00651">
    <property type="entry name" value="BTB"/>
    <property type="match status" value="1"/>
</dbReference>
<dbReference type="InterPro" id="IPR000210">
    <property type="entry name" value="BTB/POZ_dom"/>
</dbReference>
<reference evidence="3" key="1">
    <citation type="journal article" date="2020" name="Nat. Commun.">
        <title>Large-scale genome sequencing of mycorrhizal fungi provides insights into the early evolution of symbiotic traits.</title>
        <authorList>
            <person name="Miyauchi S."/>
            <person name="Kiss E."/>
            <person name="Kuo A."/>
            <person name="Drula E."/>
            <person name="Kohler A."/>
            <person name="Sanchez-Garcia M."/>
            <person name="Morin E."/>
            <person name="Andreopoulos B."/>
            <person name="Barry K.W."/>
            <person name="Bonito G."/>
            <person name="Buee M."/>
            <person name="Carver A."/>
            <person name="Chen C."/>
            <person name="Cichocki N."/>
            <person name="Clum A."/>
            <person name="Culley D."/>
            <person name="Crous P.W."/>
            <person name="Fauchery L."/>
            <person name="Girlanda M."/>
            <person name="Hayes R.D."/>
            <person name="Keri Z."/>
            <person name="LaButti K."/>
            <person name="Lipzen A."/>
            <person name="Lombard V."/>
            <person name="Magnuson J."/>
            <person name="Maillard F."/>
            <person name="Murat C."/>
            <person name="Nolan M."/>
            <person name="Ohm R.A."/>
            <person name="Pangilinan J."/>
            <person name="Pereira M.F."/>
            <person name="Perotto S."/>
            <person name="Peter M."/>
            <person name="Pfister S."/>
            <person name="Riley R."/>
            <person name="Sitrit Y."/>
            <person name="Stielow J.B."/>
            <person name="Szollosi G."/>
            <person name="Zifcakova L."/>
            <person name="Stursova M."/>
            <person name="Spatafora J.W."/>
            <person name="Tedersoo L."/>
            <person name="Vaario L.M."/>
            <person name="Yamada A."/>
            <person name="Yan M."/>
            <person name="Wang P."/>
            <person name="Xu J."/>
            <person name="Bruns T."/>
            <person name="Baldrian P."/>
            <person name="Vilgalys R."/>
            <person name="Dunand C."/>
            <person name="Henrissat B."/>
            <person name="Grigoriev I.V."/>
            <person name="Hibbett D."/>
            <person name="Nagy L.G."/>
            <person name="Martin F.M."/>
        </authorList>
    </citation>
    <scope>NUCLEOTIDE SEQUENCE</scope>
    <source>
        <strain evidence="3">UH-Tt-Lm1</strain>
    </source>
</reference>
<dbReference type="Proteomes" id="UP000736335">
    <property type="component" value="Unassembled WGS sequence"/>
</dbReference>